<proteinExistence type="predicted"/>
<organism evidence="2 5">
    <name type="scientific">Acinetobacter wanghuae</name>
    <dbReference type="NCBI Taxonomy" id="2662362"/>
    <lineage>
        <taxon>Bacteria</taxon>
        <taxon>Pseudomonadati</taxon>
        <taxon>Pseudomonadota</taxon>
        <taxon>Gammaproteobacteria</taxon>
        <taxon>Moraxellales</taxon>
        <taxon>Moraxellaceae</taxon>
        <taxon>Acinetobacter</taxon>
    </lineage>
</organism>
<evidence type="ECO:0000313" key="5">
    <source>
        <dbReference type="Proteomes" id="UP000480556"/>
    </source>
</evidence>
<protein>
    <submittedName>
        <fullName evidence="2">Uncharacterized protein</fullName>
    </submittedName>
</protein>
<evidence type="ECO:0000313" key="2">
    <source>
        <dbReference type="EMBL" id="MQW92516.1"/>
    </source>
</evidence>
<dbReference type="EMBL" id="WITK01000014">
    <property type="protein sequence ID" value="MQW92516.1"/>
    <property type="molecule type" value="Genomic_DNA"/>
</dbReference>
<dbReference type="RefSeq" id="WP_153371535.1">
    <property type="nucleotide sequence ID" value="NZ_CP045650.1"/>
</dbReference>
<feature type="chain" id="PRO_5044623665" evidence="1">
    <location>
        <begin position="20"/>
        <end position="198"/>
    </location>
</feature>
<evidence type="ECO:0000313" key="3">
    <source>
        <dbReference type="EMBL" id="QGA11141.1"/>
    </source>
</evidence>
<dbReference type="Proteomes" id="UP000327478">
    <property type="component" value="Chromosome"/>
</dbReference>
<evidence type="ECO:0000256" key="1">
    <source>
        <dbReference type="SAM" id="SignalP"/>
    </source>
</evidence>
<gene>
    <name evidence="3" type="ORF">GFH30_06935</name>
    <name evidence="2" type="ORF">GHJ48_08975</name>
</gene>
<evidence type="ECO:0000313" key="4">
    <source>
        <dbReference type="Proteomes" id="UP000327478"/>
    </source>
</evidence>
<sequence>MLNKTLLLGMLSLSTSIYANDSLNELNNLLTCRAWQNTEQPVLRLFDHSMDVTVRDQKMRQQLKKDFKDISPNVDDDAEGSLIYEFKAISATQRIKGFNFSDFHGYGHYLNVQMTGDIHAHQQQLETAQYRFKKLPQSQLKKLPHPFSPMATVKGKEVYADYMYLMSKNIEGVMYYVALYPSVTQPTQYIAQCGVTLS</sequence>
<keyword evidence="1" id="KW-0732">Signal</keyword>
<dbReference type="EMBL" id="CP045650">
    <property type="protein sequence ID" value="QGA11141.1"/>
    <property type="molecule type" value="Genomic_DNA"/>
</dbReference>
<keyword evidence="4" id="KW-1185">Reference proteome</keyword>
<dbReference type="Proteomes" id="UP000480556">
    <property type="component" value="Unassembled WGS sequence"/>
</dbReference>
<accession>A0A5Q0P4X1</accession>
<feature type="signal peptide" evidence="1">
    <location>
        <begin position="1"/>
        <end position="19"/>
    </location>
</feature>
<dbReference type="AlphaFoldDB" id="A0A5Q0P4X1"/>
<name>A0A5Q0P4X1_9GAMM</name>
<reference evidence="4 5" key="1">
    <citation type="submission" date="2019-10" db="EMBL/GenBank/DDBJ databases">
        <authorList>
            <person name="Dong K."/>
        </authorList>
    </citation>
    <scope>NUCLEOTIDE SEQUENCE [LARGE SCALE GENOMIC DNA]</scope>
    <source>
        <strain evidence="3">Dk386</strain>
        <strain evidence="4">dk386</strain>
        <strain evidence="2">Dk771</strain>
        <strain evidence="5">dk771</strain>
    </source>
</reference>